<dbReference type="EMBL" id="JACHXJ010000006">
    <property type="protein sequence ID" value="MBB3131342.1"/>
    <property type="molecule type" value="Genomic_DNA"/>
</dbReference>
<accession>A0A839TXG4</accession>
<dbReference type="AlphaFoldDB" id="A0A839TXG4"/>
<gene>
    <name evidence="2" type="ORF">FHS19_006062</name>
</gene>
<proteinExistence type="predicted"/>
<dbReference type="RefSeq" id="WP_183586099.1">
    <property type="nucleotide sequence ID" value="NZ_JACHXJ010000006.1"/>
</dbReference>
<dbReference type="Proteomes" id="UP000517523">
    <property type="component" value="Unassembled WGS sequence"/>
</dbReference>
<name>A0A839TXG4_9BACL</name>
<protein>
    <submittedName>
        <fullName evidence="2">High-affinity Fe2+/Pb2+ permease</fullName>
    </submittedName>
</protein>
<evidence type="ECO:0000313" key="3">
    <source>
        <dbReference type="Proteomes" id="UP000517523"/>
    </source>
</evidence>
<comment type="caution">
    <text evidence="2">The sequence shown here is derived from an EMBL/GenBank/DDBJ whole genome shotgun (WGS) entry which is preliminary data.</text>
</comment>
<evidence type="ECO:0000313" key="2">
    <source>
        <dbReference type="EMBL" id="MBB3131342.1"/>
    </source>
</evidence>
<organism evidence="2 3">
    <name type="scientific">Paenibacillus rhizosphaerae</name>
    <dbReference type="NCBI Taxonomy" id="297318"/>
    <lineage>
        <taxon>Bacteria</taxon>
        <taxon>Bacillati</taxon>
        <taxon>Bacillota</taxon>
        <taxon>Bacilli</taxon>
        <taxon>Bacillales</taxon>
        <taxon>Paenibacillaceae</taxon>
        <taxon>Paenibacillus</taxon>
    </lineage>
</organism>
<keyword evidence="1" id="KW-0472">Membrane</keyword>
<keyword evidence="1" id="KW-0812">Transmembrane</keyword>
<feature type="transmembrane region" description="Helical" evidence="1">
    <location>
        <begin position="12"/>
        <end position="30"/>
    </location>
</feature>
<evidence type="ECO:0000256" key="1">
    <source>
        <dbReference type="SAM" id="Phobius"/>
    </source>
</evidence>
<keyword evidence="1" id="KW-1133">Transmembrane helix</keyword>
<sequence>MLQSMVAGLHNAFFVGLCLAVLALVISFFIRRTHAAKIRTTAGNE</sequence>
<reference evidence="2 3" key="1">
    <citation type="submission" date="2020-08" db="EMBL/GenBank/DDBJ databases">
        <title>Genomic Encyclopedia of Type Strains, Phase III (KMG-III): the genomes of soil and plant-associated and newly described type strains.</title>
        <authorList>
            <person name="Whitman W."/>
        </authorList>
    </citation>
    <scope>NUCLEOTIDE SEQUENCE [LARGE SCALE GENOMIC DNA]</scope>
    <source>
        <strain evidence="2 3">CECT 5831</strain>
    </source>
</reference>